<sequence length="114" mass="12874">MPELLEDPRSAAEADAVVGRRVYVERMVQRKDLNRGSATVLGWNVKQNRWEIEMDKGDERVLVRSANLGFLDVAPLAMQPSSGKKRRAAEEGSSVELNEKKKKKNLKKARDLDP</sequence>
<accession>A0A0M0JDI5</accession>
<dbReference type="EMBL" id="JWZX01003108">
    <property type="protein sequence ID" value="KOO24293.1"/>
    <property type="molecule type" value="Genomic_DNA"/>
</dbReference>
<gene>
    <name evidence="2" type="ORF">Ctob_012905</name>
</gene>
<dbReference type="AlphaFoldDB" id="A0A0M0JDI5"/>
<evidence type="ECO:0000313" key="3">
    <source>
        <dbReference type="Proteomes" id="UP000037460"/>
    </source>
</evidence>
<keyword evidence="3" id="KW-1185">Reference proteome</keyword>
<protein>
    <submittedName>
        <fullName evidence="2">Uncharacterized protein</fullName>
    </submittedName>
</protein>
<organism evidence="2 3">
    <name type="scientific">Chrysochromulina tobinii</name>
    <dbReference type="NCBI Taxonomy" id="1460289"/>
    <lineage>
        <taxon>Eukaryota</taxon>
        <taxon>Haptista</taxon>
        <taxon>Haptophyta</taxon>
        <taxon>Prymnesiophyceae</taxon>
        <taxon>Prymnesiales</taxon>
        <taxon>Chrysochromulinaceae</taxon>
        <taxon>Chrysochromulina</taxon>
    </lineage>
</organism>
<comment type="caution">
    <text evidence="2">The sequence shown here is derived from an EMBL/GenBank/DDBJ whole genome shotgun (WGS) entry which is preliminary data.</text>
</comment>
<evidence type="ECO:0000313" key="2">
    <source>
        <dbReference type="EMBL" id="KOO24293.1"/>
    </source>
</evidence>
<feature type="region of interest" description="Disordered" evidence="1">
    <location>
        <begin position="79"/>
        <end position="114"/>
    </location>
</feature>
<reference evidence="3" key="1">
    <citation type="journal article" date="2015" name="PLoS Genet.">
        <title>Genome Sequence and Transcriptome Analyses of Chrysochromulina tobin: Metabolic Tools for Enhanced Algal Fitness in the Prominent Order Prymnesiales (Haptophyceae).</title>
        <authorList>
            <person name="Hovde B.T."/>
            <person name="Deodato C.R."/>
            <person name="Hunsperger H.M."/>
            <person name="Ryken S.A."/>
            <person name="Yost W."/>
            <person name="Jha R.K."/>
            <person name="Patterson J."/>
            <person name="Monnat R.J. Jr."/>
            <person name="Barlow S.B."/>
            <person name="Starkenburg S.R."/>
            <person name="Cattolico R.A."/>
        </authorList>
    </citation>
    <scope>NUCLEOTIDE SEQUENCE</scope>
    <source>
        <strain evidence="3">CCMP291</strain>
    </source>
</reference>
<evidence type="ECO:0000256" key="1">
    <source>
        <dbReference type="SAM" id="MobiDB-lite"/>
    </source>
</evidence>
<proteinExistence type="predicted"/>
<name>A0A0M0JDI5_9EUKA</name>
<dbReference type="Proteomes" id="UP000037460">
    <property type="component" value="Unassembled WGS sequence"/>
</dbReference>